<dbReference type="InterPro" id="IPR004839">
    <property type="entry name" value="Aminotransferase_I/II_large"/>
</dbReference>
<dbReference type="EC" id="1.1.1.23" evidence="4"/>
<evidence type="ECO:0000313" key="7">
    <source>
        <dbReference type="EMBL" id="SFE97918.1"/>
    </source>
</evidence>
<dbReference type="CDD" id="cd00609">
    <property type="entry name" value="AAT_like"/>
    <property type="match status" value="1"/>
</dbReference>
<keyword evidence="4" id="KW-0028">Amino-acid biosynthesis</keyword>
<evidence type="ECO:0000256" key="5">
    <source>
        <dbReference type="RuleBase" id="RU004175"/>
    </source>
</evidence>
<dbReference type="GO" id="GO:0051287">
    <property type="term" value="F:NAD binding"/>
    <property type="evidence" value="ECO:0007669"/>
    <property type="project" value="InterPro"/>
</dbReference>
<dbReference type="RefSeq" id="WP_096327752.1">
    <property type="nucleotide sequence ID" value="NZ_FOMX01000024.1"/>
</dbReference>
<dbReference type="Pfam" id="PF00815">
    <property type="entry name" value="Histidinol_dh"/>
    <property type="match status" value="1"/>
</dbReference>
<feature type="binding site" evidence="4">
    <location>
        <position position="422"/>
    </location>
    <ligand>
        <name>substrate</name>
    </ligand>
</feature>
<comment type="catalytic activity">
    <reaction evidence="4">
        <text>L-histidinol + 2 NAD(+) + H2O = L-histidine + 2 NADH + 3 H(+)</text>
        <dbReference type="Rhea" id="RHEA:20641"/>
        <dbReference type="ChEBI" id="CHEBI:15377"/>
        <dbReference type="ChEBI" id="CHEBI:15378"/>
        <dbReference type="ChEBI" id="CHEBI:57540"/>
        <dbReference type="ChEBI" id="CHEBI:57595"/>
        <dbReference type="ChEBI" id="CHEBI:57699"/>
        <dbReference type="ChEBI" id="CHEBI:57945"/>
        <dbReference type="EC" id="1.1.1.23"/>
    </reaction>
</comment>
<evidence type="ECO:0000256" key="2">
    <source>
        <dbReference type="ARBA" id="ARBA00022833"/>
    </source>
</evidence>
<proteinExistence type="inferred from homology"/>
<feature type="active site" description="Proton acceptor" evidence="4">
    <location>
        <position position="330"/>
    </location>
</feature>
<name>A0A1I2EZP1_9BACT</name>
<dbReference type="SUPFAM" id="SSF53383">
    <property type="entry name" value="PLP-dependent transferases"/>
    <property type="match status" value="1"/>
</dbReference>
<dbReference type="GO" id="GO:0000105">
    <property type="term" value="P:L-histidine biosynthetic process"/>
    <property type="evidence" value="ECO:0007669"/>
    <property type="project" value="UniProtKB-UniRule"/>
</dbReference>
<dbReference type="InterPro" id="IPR015422">
    <property type="entry name" value="PyrdxlP-dep_Trfase_small"/>
</dbReference>
<dbReference type="PANTHER" id="PTHR21256">
    <property type="entry name" value="HISTIDINOL DEHYDROGENASE HDH"/>
    <property type="match status" value="1"/>
</dbReference>
<feature type="binding site" evidence="4">
    <location>
        <position position="193"/>
    </location>
    <ligand>
        <name>NAD(+)</name>
        <dbReference type="ChEBI" id="CHEBI:57540"/>
    </ligand>
</feature>
<dbReference type="GO" id="GO:0005829">
    <property type="term" value="C:cytosol"/>
    <property type="evidence" value="ECO:0007669"/>
    <property type="project" value="TreeGrafter"/>
</dbReference>
<comment type="function">
    <text evidence="4">Catalyzes the sequential NAD-dependent oxidations of L-histidinol to L-histidinaldehyde and then to L-histidine.</text>
</comment>
<feature type="binding site" evidence="4">
    <location>
        <position position="216"/>
    </location>
    <ligand>
        <name>NAD(+)</name>
        <dbReference type="ChEBI" id="CHEBI:57540"/>
    </ligand>
</feature>
<protein>
    <recommendedName>
        <fullName evidence="4">Histidinol dehydrogenase</fullName>
        <shortName evidence="4">HDH</shortName>
        <ecNumber evidence="4">1.1.1.23</ecNumber>
    </recommendedName>
</protein>
<dbReference type="Gene3D" id="1.20.5.1300">
    <property type="match status" value="1"/>
</dbReference>
<dbReference type="GO" id="GO:0030170">
    <property type="term" value="F:pyridoxal phosphate binding"/>
    <property type="evidence" value="ECO:0007669"/>
    <property type="project" value="InterPro"/>
</dbReference>
<keyword evidence="1 4" id="KW-0479">Metal-binding</keyword>
<dbReference type="GO" id="GO:0004399">
    <property type="term" value="F:histidinol dehydrogenase activity"/>
    <property type="evidence" value="ECO:0007669"/>
    <property type="project" value="UniProtKB-UniRule"/>
</dbReference>
<dbReference type="UniPathway" id="UPA00031">
    <property type="reaction ID" value="UER00014"/>
</dbReference>
<dbReference type="HAMAP" id="MF_01024">
    <property type="entry name" value="HisD"/>
    <property type="match status" value="1"/>
</dbReference>
<dbReference type="STRING" id="54.SAMN02745121_06341"/>
<dbReference type="Gene3D" id="3.40.50.1980">
    <property type="entry name" value="Nitrogenase molybdenum iron protein domain"/>
    <property type="match status" value="2"/>
</dbReference>
<comment type="cofactor">
    <cofactor evidence="4">
        <name>Zn(2+)</name>
        <dbReference type="ChEBI" id="CHEBI:29105"/>
    </cofactor>
    <text evidence="4">Binds 1 zinc ion per subunit.</text>
</comment>
<keyword evidence="3 4" id="KW-0560">Oxidoreductase</keyword>
<comment type="pathway">
    <text evidence="4">Amino-acid biosynthesis; L-histidine biosynthesis; L-histidine from 5-phospho-alpha-D-ribose 1-diphosphate: step 9/9.</text>
</comment>
<dbReference type="SUPFAM" id="SSF53720">
    <property type="entry name" value="ALDH-like"/>
    <property type="match status" value="1"/>
</dbReference>
<dbReference type="Pfam" id="PF00155">
    <property type="entry name" value="Aminotran_1_2"/>
    <property type="match status" value="1"/>
</dbReference>
<feature type="binding site" evidence="4">
    <location>
        <position position="363"/>
    </location>
    <ligand>
        <name>Zn(2+)</name>
        <dbReference type="ChEBI" id="CHEBI:29105"/>
    </ligand>
</feature>
<feature type="domain" description="Aminotransferase class I/classII large" evidence="6">
    <location>
        <begin position="475"/>
        <end position="800"/>
    </location>
</feature>
<dbReference type="PROSITE" id="PS00611">
    <property type="entry name" value="HISOL_DEHYDROGENASE"/>
    <property type="match status" value="1"/>
</dbReference>
<accession>A0A1I2EZP1</accession>
<dbReference type="OrthoDB" id="9813612at2"/>
<feature type="binding site" evidence="4">
    <location>
        <position position="422"/>
    </location>
    <ligand>
        <name>Zn(2+)</name>
        <dbReference type="ChEBI" id="CHEBI:29105"/>
    </ligand>
</feature>
<dbReference type="PRINTS" id="PR00083">
    <property type="entry name" value="HOLDHDRGNASE"/>
</dbReference>
<dbReference type="FunFam" id="3.40.50.1980:FF:000001">
    <property type="entry name" value="Histidinol dehydrogenase"/>
    <property type="match status" value="1"/>
</dbReference>
<dbReference type="AlphaFoldDB" id="A0A1I2EZP1"/>
<dbReference type="InterPro" id="IPR016161">
    <property type="entry name" value="Ald_DH/histidinol_DH"/>
</dbReference>
<feature type="binding site" evidence="4">
    <location>
        <position position="136"/>
    </location>
    <ligand>
        <name>NAD(+)</name>
        <dbReference type="ChEBI" id="CHEBI:57540"/>
    </ligand>
</feature>
<feature type="binding site" evidence="4">
    <location>
        <position position="239"/>
    </location>
    <ligand>
        <name>substrate</name>
    </ligand>
</feature>
<sequence length="816" mass="86244">MRDLGFRTLDLRGGGRAEDQTTWRGLCSRAAGLEGEADAAARAIIADVRARGDAAVCELTSRFEQRTLTPEQFEISREARAEAAARVSPDLRAALVTAAHGIRVFHETQVHGHTGLEIEDVSLYSRVAPLRRVAVYAPGGTAAYPSSVLMAGIPAKVAGVPEVILVTPRAPDVVLLAAEIAEVDRVFQIGGAQAIAALALGTATVPRVDKIVGPGNAYVTAAKRQVFGLCAIDGIAGPSEIVVVADAAADPELVAADLIAQAEHDVLACAILITDSEPLVPAVIAALTRQLGDLPRAEIASQALREHGAAVLVDDVAAMVAAVNDYAPEHVELLLADAEAVAPQIVTAGAIFVGAFTPEAAGDYTAGPSHVLPTAGAARFASPLGVWDFVKHTSVLRLGRVALAAQAPAIARLARAEGLEGHARAAELRLRETTWFLRHDAEDMFMTTSDWTRHLRPALAGLDVYDIEPVPVKARLAANELAEPWPMEVVQEIGKRVAQLELNRYPDTSGRKLRALLAQRHGVEPEAVVIGSGSDEIIGFLLTALGGRPSEPSFIVVPTPTFQMYGHAARCRGIGVLEVPLTEELELDEPLMHEALDVATGAALCFLARPNNPTSSLWDAAVIERLIAQHPTTVFVLDEAYISYAPGATLWRQGLPDNVVYMSTLSKIGLAALRVGYCVAPPALRRPLNVVRNPYNVSATSQAIAELVLTKFESVQKAMLTRSLAARQKLVGMLGKIPKARVFPAHANFAVVRLDPPGEATRVAEALAQRGILVKDASALPRLAGCLRVGVGTNAELDLLGKALAEVIPGYGAATS</sequence>
<gene>
    <name evidence="4" type="primary">hisD</name>
    <name evidence="7" type="ORF">SAMN02745121_06341</name>
</gene>
<dbReference type="InterPro" id="IPR001692">
    <property type="entry name" value="Histidinol_DH_CS"/>
</dbReference>
<dbReference type="EMBL" id="FOMX01000024">
    <property type="protein sequence ID" value="SFE97918.1"/>
    <property type="molecule type" value="Genomic_DNA"/>
</dbReference>
<evidence type="ECO:0000256" key="3">
    <source>
        <dbReference type="ARBA" id="ARBA00023002"/>
    </source>
</evidence>
<keyword evidence="2 4" id="KW-0862">Zinc</keyword>
<dbReference type="PANTHER" id="PTHR21256:SF2">
    <property type="entry name" value="HISTIDINE BIOSYNTHESIS TRIFUNCTIONAL PROTEIN"/>
    <property type="match status" value="1"/>
</dbReference>
<keyword evidence="4" id="KW-0520">NAD</keyword>
<keyword evidence="4" id="KW-0368">Histidine biosynthesis</keyword>
<evidence type="ECO:0000259" key="6">
    <source>
        <dbReference type="Pfam" id="PF00155"/>
    </source>
</evidence>
<feature type="binding site" evidence="4">
    <location>
        <position position="363"/>
    </location>
    <ligand>
        <name>substrate</name>
    </ligand>
</feature>
<dbReference type="InterPro" id="IPR012131">
    <property type="entry name" value="Hstdl_DH"/>
</dbReference>
<evidence type="ECO:0000313" key="8">
    <source>
        <dbReference type="Proteomes" id="UP000199400"/>
    </source>
</evidence>
<feature type="binding site" evidence="4">
    <location>
        <position position="264"/>
    </location>
    <ligand>
        <name>Zn(2+)</name>
        <dbReference type="ChEBI" id="CHEBI:29105"/>
    </ligand>
</feature>
<dbReference type="InterPro" id="IPR015424">
    <property type="entry name" value="PyrdxlP-dep_Trfase"/>
</dbReference>
<dbReference type="Gene3D" id="3.40.640.10">
    <property type="entry name" value="Type I PLP-dependent aspartate aminotransferase-like (Major domain)"/>
    <property type="match status" value="1"/>
</dbReference>
<evidence type="ECO:0000256" key="4">
    <source>
        <dbReference type="HAMAP-Rule" id="MF_01024"/>
    </source>
</evidence>
<feature type="binding site" evidence="4">
    <location>
        <position position="264"/>
    </location>
    <ligand>
        <name>substrate</name>
    </ligand>
</feature>
<feature type="binding site" evidence="4">
    <location>
        <position position="417"/>
    </location>
    <ligand>
        <name>substrate</name>
    </ligand>
</feature>
<comment type="similarity">
    <text evidence="4 5">Belongs to the histidinol dehydrogenase family.</text>
</comment>
<dbReference type="Proteomes" id="UP000199400">
    <property type="component" value="Unassembled WGS sequence"/>
</dbReference>
<organism evidence="7 8">
    <name type="scientific">Nannocystis exedens</name>
    <dbReference type="NCBI Taxonomy" id="54"/>
    <lineage>
        <taxon>Bacteria</taxon>
        <taxon>Pseudomonadati</taxon>
        <taxon>Myxococcota</taxon>
        <taxon>Polyangia</taxon>
        <taxon>Nannocystales</taxon>
        <taxon>Nannocystaceae</taxon>
        <taxon>Nannocystis</taxon>
    </lineage>
</organism>
<feature type="binding site" evidence="4">
    <location>
        <position position="261"/>
    </location>
    <ligand>
        <name>substrate</name>
    </ligand>
</feature>
<evidence type="ECO:0000256" key="1">
    <source>
        <dbReference type="ARBA" id="ARBA00022723"/>
    </source>
</evidence>
<dbReference type="NCBIfam" id="TIGR00069">
    <property type="entry name" value="hisD"/>
    <property type="match status" value="1"/>
</dbReference>
<dbReference type="CDD" id="cd06572">
    <property type="entry name" value="Histidinol_dh"/>
    <property type="match status" value="1"/>
</dbReference>
<reference evidence="8" key="1">
    <citation type="submission" date="2016-10" db="EMBL/GenBank/DDBJ databases">
        <authorList>
            <person name="Varghese N."/>
            <person name="Submissions S."/>
        </authorList>
    </citation>
    <scope>NUCLEOTIDE SEQUENCE [LARGE SCALE GENOMIC DNA]</scope>
    <source>
        <strain evidence="8">ATCC 25963</strain>
    </source>
</reference>
<feature type="binding site" evidence="4">
    <location>
        <position position="261"/>
    </location>
    <ligand>
        <name>Zn(2+)</name>
        <dbReference type="ChEBI" id="CHEBI:29105"/>
    </ligand>
</feature>
<dbReference type="GO" id="GO:0008270">
    <property type="term" value="F:zinc ion binding"/>
    <property type="evidence" value="ECO:0007669"/>
    <property type="project" value="UniProtKB-UniRule"/>
</dbReference>
<dbReference type="Gene3D" id="3.90.1150.10">
    <property type="entry name" value="Aspartate Aminotransferase, domain 1"/>
    <property type="match status" value="1"/>
</dbReference>
<feature type="binding site" evidence="4">
    <location>
        <position position="330"/>
    </location>
    <ligand>
        <name>substrate</name>
    </ligand>
</feature>
<keyword evidence="8" id="KW-1185">Reference proteome</keyword>
<dbReference type="InterPro" id="IPR015421">
    <property type="entry name" value="PyrdxlP-dep_Trfase_major"/>
</dbReference>
<feature type="active site" description="Proton acceptor" evidence="4">
    <location>
        <position position="329"/>
    </location>
</feature>